<reference evidence="1" key="8">
    <citation type="journal article" date="1994" name="J. Mol. Biol.">
        <title>Molecular cloning and expression of a novel hydroxymethylcytosine-specific restriction enzyme (PvuRts1I) modulated by glucosylation of DNA.</title>
        <authorList>
            <person name="Janosi L."/>
            <person name="Yonemitsu H."/>
            <person name="Hong H."/>
            <person name="Kaji A."/>
        </authorList>
    </citation>
    <scope>NUCLEOTIDE SEQUENCE</scope>
    <source>
        <strain evidence="1">UR-75</strain>
        <plasmid evidence="1">Rts1</plasmid>
    </source>
</reference>
<reference evidence="1" key="7">
    <citation type="journal article" date="1991" name="J. Bacteriol.">
        <title>Three short fragments of Rts1 DNA are responsible for the temperature-sensitive growth phenotype (Tsg) of host bacteria.</title>
        <authorList>
            <person name="Mochida S."/>
            <person name="Tsuchiya H."/>
            <person name="Mori K."/>
            <person name="Kaji A."/>
        </authorList>
    </citation>
    <scope>NUCLEOTIDE SEQUENCE</scope>
    <source>
        <strain evidence="1">UR-75</strain>
        <plasmid evidence="1">Rts1</plasmid>
    </source>
</reference>
<reference evidence="1" key="3">
    <citation type="journal article" date="1984" name="J. Bacteriol.">
        <title>Complete nucleotide sequence of mini-Rts1 and its copy mutant.</title>
        <authorList>
            <person name="Kamio Y."/>
            <person name="Tabuchi A."/>
            <person name="Itoh Y."/>
            <person name="Katagiri H."/>
            <person name="Terawaki Y."/>
        </authorList>
    </citation>
    <scope>NUCLEOTIDE SEQUENCE</scope>
    <source>
        <strain evidence="1">UR-75</strain>
        <plasmid evidence="1">Rts1</plasmid>
    </source>
</reference>
<keyword evidence="1" id="KW-0614">Plasmid</keyword>
<evidence type="ECO:0000313" key="1">
    <source>
        <dbReference type="EMBL" id="BAB93683.1"/>
    </source>
</evidence>
<reference evidence="1" key="9">
    <citation type="journal article" date="1996" name="Biochem. Biophys. Res. Commun.">
        <title>A new plasmid-encoded proteic killer gene system: cloning, sequencing, and analyzing hig locus of plasmid Rts1.</title>
        <authorList>
            <person name="Tian Q.B."/>
            <person name="Ohnishi M."/>
            <person name="Tabuchi A."/>
            <person name="Terawaki Y."/>
        </authorList>
    </citation>
    <scope>NUCLEOTIDE SEQUENCE</scope>
    <source>
        <strain evidence="1">UR-75</strain>
        <plasmid evidence="1">Rts1</plasmid>
    </source>
</reference>
<reference evidence="1" key="5">
    <citation type="journal article" date="1988" name="J. Bacteriol.">
        <title>Nucleotide sequence of an Rts1 fragment causing temperature-dependent instability.</title>
        <authorList>
            <person name="Tanaka M."/>
            <person name="Okawa N."/>
            <person name="Mori K."/>
            <person name="Suyama Y."/>
            <person name="Kaji A."/>
        </authorList>
    </citation>
    <scope>NUCLEOTIDE SEQUENCE</scope>
    <source>
        <strain evidence="1">UR-75</strain>
        <plasmid evidence="1">Rts1</plasmid>
    </source>
</reference>
<sequence>MYVTQYSAECMLFIWYMIKRMRKMSGNGTKHRMSAVQRTILLSMYLLEKKLKEPIAISDLRRIINTNRASLEEPLLERGNFAVSCKTLNERGYLTKYRDKRTLKVAYRLTEAGKVDGKVLSDIYLKSLEEE</sequence>
<gene>
    <name evidence="1" type="primary">orf120</name>
</gene>
<reference evidence="1" key="1">
    <citation type="journal article" date="1968" name="Nature">
        <title>Temperature sensitivity of cell growth in Escherichia coli associated with the temperature sensitive R(KM) factor.</title>
        <authorList>
            <person name="Terawaki Y."/>
            <person name="Kakizawa Y."/>
            <person name="Takayasu H."/>
            <person name="Yoshikawa M."/>
        </authorList>
    </citation>
    <scope>NUCLEOTIDE SEQUENCE</scope>
    <source>
        <strain evidence="1">UR-75</strain>
        <plasmid evidence="1">Rts1</plasmid>
    </source>
</reference>
<proteinExistence type="predicted"/>
<reference evidence="1" key="4">
    <citation type="journal article" date="1985" name="J. Bacteriol.">
        <title>Organization of the Tn6-related kanamycin resistance transposon Tn2680 carrying two copies of IS26 and an IS903 variant, IS903. B.</title>
        <authorList>
            <person name="Mollet B."/>
            <person name="Clerget M."/>
            <person name="Meyer J."/>
            <person name="Iida S."/>
        </authorList>
    </citation>
    <scope>NUCLEOTIDE SEQUENCE</scope>
    <source>
        <strain evidence="1">UR-75</strain>
        <plasmid evidence="1">Rts1</plasmid>
    </source>
</reference>
<protein>
    <recommendedName>
        <fullName evidence="2">Chromosome segregation protein ParM</fullName>
    </recommendedName>
</protein>
<reference evidence="1" key="6">
    <citation type="journal article" date="1988" name="Plasmid">
        <title>Nucleotide sequence and copy control function of the extension of the incI region (incI-b) of Rts 1.</title>
        <authorList>
            <person name="Nozue H."/>
            <person name="Tsuchiya K."/>
            <person name="Kamio Y."/>
        </authorList>
    </citation>
    <scope>NUCLEOTIDE SEQUENCE</scope>
    <source>
        <strain evidence="1">UR-75</strain>
        <plasmid evidence="1">Rts1</plasmid>
    </source>
</reference>
<evidence type="ECO:0008006" key="2">
    <source>
        <dbReference type="Google" id="ProtNLM"/>
    </source>
</evidence>
<dbReference type="InterPro" id="IPR036390">
    <property type="entry name" value="WH_DNA-bd_sf"/>
</dbReference>
<geneLocation type="plasmid" evidence="1">
    <name>Rts1</name>
</geneLocation>
<dbReference type="AlphaFoldDB" id="Q8KK43"/>
<dbReference type="SUPFAM" id="SSF46785">
    <property type="entry name" value="Winged helix' DNA-binding domain"/>
    <property type="match status" value="1"/>
</dbReference>
<organism evidence="1">
    <name type="scientific">Proteus vulgaris</name>
    <dbReference type="NCBI Taxonomy" id="585"/>
    <lineage>
        <taxon>Bacteria</taxon>
        <taxon>Pseudomonadati</taxon>
        <taxon>Pseudomonadota</taxon>
        <taxon>Gammaproteobacteria</taxon>
        <taxon>Enterobacterales</taxon>
        <taxon>Morganellaceae</taxon>
        <taxon>Proteus</taxon>
    </lineage>
</organism>
<reference evidence="1" key="2">
    <citation type="journal article" date="1983" name="J. Bacteriol.">
        <title>Nucleotide sequence of an incompatibility region of mini-Rts1 that contains five direct repeats.</title>
        <authorList>
            <person name="Kamio Y."/>
            <person name="Terawaki Y."/>
        </authorList>
    </citation>
    <scope>NUCLEOTIDE SEQUENCE</scope>
    <source>
        <strain evidence="1">UR-75</strain>
        <plasmid evidence="1">Rts1</plasmid>
    </source>
</reference>
<reference evidence="1" key="10">
    <citation type="journal article" date="2002" name="J. Bacteriol.">
        <title>Complete nucleotide sequence of plasmid Rts1: implications for evolution of large plasmid Genomes.</title>
        <authorList>
            <person name="Murata T."/>
            <person name="Ohnishi M."/>
            <person name="Ara T."/>
            <person name="Kaneko J."/>
            <person name="Han C.-G."/>
            <person name="Li Y.F."/>
            <person name="Takashima K."/>
            <person name="Nojima H."/>
            <person name="Nakayama K."/>
            <person name="Kaji A."/>
            <person name="Kamio Y."/>
            <person name="Miki T."/>
            <person name="Mori H."/>
            <person name="Ohtsubo E."/>
            <person name="Terawaki Y."/>
            <person name="Hayashi T."/>
        </authorList>
    </citation>
    <scope>NUCLEOTIDE SEQUENCE</scope>
    <source>
        <strain evidence="1">UR-75</strain>
        <plasmid evidence="1">Rts1</plasmid>
    </source>
</reference>
<accession>Q8KK43</accession>
<name>Q8KK43_PROVU</name>
<dbReference type="EMBL" id="AP004237">
    <property type="protein sequence ID" value="BAB93683.1"/>
    <property type="molecule type" value="Genomic_DNA"/>
</dbReference>